<dbReference type="PANTHER" id="PTHR22893">
    <property type="entry name" value="NADH OXIDOREDUCTASE-RELATED"/>
    <property type="match status" value="1"/>
</dbReference>
<name>A0A2J0YWA0_RHIML</name>
<dbReference type="FunFam" id="3.20.20.70:FF:000059">
    <property type="entry name" value="N-ethylmaleimide reductase, FMN-linked"/>
    <property type="match status" value="1"/>
</dbReference>
<dbReference type="CDD" id="cd02933">
    <property type="entry name" value="OYE_like_FMN"/>
    <property type="match status" value="1"/>
</dbReference>
<dbReference type="InterPro" id="IPR045247">
    <property type="entry name" value="Oye-like"/>
</dbReference>
<sequence length="373" mass="40077">MASLFDPITIGDISLSNRVVMAPLTRNRSPQAVPNDLNVAYYEQRASAGLLITEATAISHQGQGYADVPGLYKPEALAGWRKVTDSVHKAGGKIVVQMWHVGRISHDSLQPHGGKPVAPSAIRAKSKTYLVNPDGTGSFAETSEPRALELAEIAGIVEDYRKASRAAIEAGFDGVEIHAANGYLIDQFLRSGSNQRTDAYGGSIENRARFLFEVVDAVTKEIGAGRVGIRISPVTPANDAFDPDPQPLFTYVAEGLTRYPLAYVHVIEGATGGARDHQQGDRPFDYTSLRAAYAAAGGRAAWMTNNGYDRDLALKTVEDGEADLVAFGKPFIANPDLVRRLRDNVPLNAPDQATFYGGGAKGYTDYPSLENVA</sequence>
<evidence type="ECO:0000313" key="6">
    <source>
        <dbReference type="Proteomes" id="UP000231987"/>
    </source>
</evidence>
<dbReference type="InterPro" id="IPR001155">
    <property type="entry name" value="OxRdtase_FMN_N"/>
</dbReference>
<dbReference type="GO" id="GO:0010181">
    <property type="term" value="F:FMN binding"/>
    <property type="evidence" value="ECO:0007669"/>
    <property type="project" value="InterPro"/>
</dbReference>
<dbReference type="InterPro" id="IPR013785">
    <property type="entry name" value="Aldolase_TIM"/>
</dbReference>
<dbReference type="Pfam" id="PF00724">
    <property type="entry name" value="Oxidored_FMN"/>
    <property type="match status" value="1"/>
</dbReference>
<evidence type="ECO:0000256" key="3">
    <source>
        <dbReference type="ARBA" id="ARBA00023002"/>
    </source>
</evidence>
<dbReference type="Gene3D" id="3.20.20.70">
    <property type="entry name" value="Aldolase class I"/>
    <property type="match status" value="1"/>
</dbReference>
<comment type="cofactor">
    <cofactor evidence="1">
        <name>FMN</name>
        <dbReference type="ChEBI" id="CHEBI:58210"/>
    </cofactor>
</comment>
<gene>
    <name evidence="5" type="ORF">CEJ86_25880</name>
</gene>
<evidence type="ECO:0000256" key="1">
    <source>
        <dbReference type="ARBA" id="ARBA00001917"/>
    </source>
</evidence>
<dbReference type="GO" id="GO:0005829">
    <property type="term" value="C:cytosol"/>
    <property type="evidence" value="ECO:0007669"/>
    <property type="project" value="TreeGrafter"/>
</dbReference>
<dbReference type="GO" id="GO:0016628">
    <property type="term" value="F:oxidoreductase activity, acting on the CH-CH group of donors, NAD or NADP as acceptor"/>
    <property type="evidence" value="ECO:0007669"/>
    <property type="project" value="UniProtKB-ARBA"/>
</dbReference>
<dbReference type="PANTHER" id="PTHR22893:SF91">
    <property type="entry name" value="NADPH DEHYDROGENASE 2-RELATED"/>
    <property type="match status" value="1"/>
</dbReference>
<evidence type="ECO:0000313" key="5">
    <source>
        <dbReference type="EMBL" id="PJR12192.1"/>
    </source>
</evidence>
<comment type="similarity">
    <text evidence="2">Belongs to the NADH:flavin oxidoreductase/NADH oxidase family.</text>
</comment>
<dbReference type="RefSeq" id="WP_100674005.1">
    <property type="nucleotide sequence ID" value="NZ_NJGD01000016.1"/>
</dbReference>
<keyword evidence="3" id="KW-0560">Oxidoreductase</keyword>
<dbReference type="EMBL" id="NJGD01000016">
    <property type="protein sequence ID" value="PJR12192.1"/>
    <property type="molecule type" value="Genomic_DNA"/>
</dbReference>
<reference evidence="5 6" key="1">
    <citation type="submission" date="2017-06" db="EMBL/GenBank/DDBJ databases">
        <title>Ensifer strains isolated from leguminous trees and herbs display diverse denitrification phenotypes with some acting as strong N2O sinks.</title>
        <authorList>
            <person name="Woliy K."/>
            <person name="Mania D."/>
            <person name="Bakken L.R."/>
            <person name="Frostegard A."/>
        </authorList>
    </citation>
    <scope>NUCLEOTIDE SEQUENCE [LARGE SCALE GENOMIC DNA]</scope>
    <source>
        <strain evidence="5 6">AC50a</strain>
    </source>
</reference>
<organism evidence="5 6">
    <name type="scientific">Rhizobium meliloti</name>
    <name type="common">Ensifer meliloti</name>
    <name type="synonym">Sinorhizobium meliloti</name>
    <dbReference type="NCBI Taxonomy" id="382"/>
    <lineage>
        <taxon>Bacteria</taxon>
        <taxon>Pseudomonadati</taxon>
        <taxon>Pseudomonadota</taxon>
        <taxon>Alphaproteobacteria</taxon>
        <taxon>Hyphomicrobiales</taxon>
        <taxon>Rhizobiaceae</taxon>
        <taxon>Sinorhizobium/Ensifer group</taxon>
        <taxon>Sinorhizobium</taxon>
    </lineage>
</organism>
<dbReference type="AlphaFoldDB" id="A0A2J0YWA0"/>
<evidence type="ECO:0000256" key="2">
    <source>
        <dbReference type="ARBA" id="ARBA00005979"/>
    </source>
</evidence>
<proteinExistence type="inferred from homology"/>
<accession>A0A2J0YWA0</accession>
<dbReference type="SUPFAM" id="SSF51395">
    <property type="entry name" value="FMN-linked oxidoreductases"/>
    <property type="match status" value="1"/>
</dbReference>
<feature type="domain" description="NADH:flavin oxidoreductase/NADH oxidase N-terminal" evidence="4">
    <location>
        <begin position="3"/>
        <end position="348"/>
    </location>
</feature>
<dbReference type="Proteomes" id="UP000231987">
    <property type="component" value="Unassembled WGS sequence"/>
</dbReference>
<evidence type="ECO:0000259" key="4">
    <source>
        <dbReference type="Pfam" id="PF00724"/>
    </source>
</evidence>
<protein>
    <submittedName>
        <fullName evidence="5">Alkene reductase</fullName>
    </submittedName>
</protein>
<comment type="caution">
    <text evidence="5">The sequence shown here is derived from an EMBL/GenBank/DDBJ whole genome shotgun (WGS) entry which is preliminary data.</text>
</comment>